<dbReference type="AlphaFoldDB" id="A0A2U1KJX5"/>
<dbReference type="PANTHER" id="PTHR42820:SF21">
    <property type="entry name" value="SHORT-CHAIN DEHYDROGENASE REDUCTASE 3B-LIKE"/>
    <property type="match status" value="1"/>
</dbReference>
<protein>
    <submittedName>
        <fullName evidence="2">(-)-isopiperitenol/(-)-carveol dehydrogenase</fullName>
    </submittedName>
</protein>
<evidence type="ECO:0000313" key="3">
    <source>
        <dbReference type="Proteomes" id="UP000245207"/>
    </source>
</evidence>
<comment type="caution">
    <text evidence="2">The sequence shown here is derived from an EMBL/GenBank/DDBJ whole genome shotgun (WGS) entry which is preliminary data.</text>
</comment>
<name>A0A2U1KJX5_ARTAN</name>
<organism evidence="2 3">
    <name type="scientific">Artemisia annua</name>
    <name type="common">Sweet wormwood</name>
    <dbReference type="NCBI Taxonomy" id="35608"/>
    <lineage>
        <taxon>Eukaryota</taxon>
        <taxon>Viridiplantae</taxon>
        <taxon>Streptophyta</taxon>
        <taxon>Embryophyta</taxon>
        <taxon>Tracheophyta</taxon>
        <taxon>Spermatophyta</taxon>
        <taxon>Magnoliopsida</taxon>
        <taxon>eudicotyledons</taxon>
        <taxon>Gunneridae</taxon>
        <taxon>Pentapetalae</taxon>
        <taxon>asterids</taxon>
        <taxon>campanulids</taxon>
        <taxon>Asterales</taxon>
        <taxon>Asteraceae</taxon>
        <taxon>Asteroideae</taxon>
        <taxon>Anthemideae</taxon>
        <taxon>Artemisiinae</taxon>
        <taxon>Artemisia</taxon>
    </lineage>
</organism>
<reference evidence="2 3" key="1">
    <citation type="journal article" date="2018" name="Mol. Plant">
        <title>The genome of Artemisia annua provides insight into the evolution of Asteraceae family and artemisinin biosynthesis.</title>
        <authorList>
            <person name="Shen Q."/>
            <person name="Zhang L."/>
            <person name="Liao Z."/>
            <person name="Wang S."/>
            <person name="Yan T."/>
            <person name="Shi P."/>
            <person name="Liu M."/>
            <person name="Fu X."/>
            <person name="Pan Q."/>
            <person name="Wang Y."/>
            <person name="Lv Z."/>
            <person name="Lu X."/>
            <person name="Zhang F."/>
            <person name="Jiang W."/>
            <person name="Ma Y."/>
            <person name="Chen M."/>
            <person name="Hao X."/>
            <person name="Li L."/>
            <person name="Tang Y."/>
            <person name="Lv G."/>
            <person name="Zhou Y."/>
            <person name="Sun X."/>
            <person name="Brodelius P.E."/>
            <person name="Rose J.K.C."/>
            <person name="Tang K."/>
        </authorList>
    </citation>
    <scope>NUCLEOTIDE SEQUENCE [LARGE SCALE GENOMIC DNA]</scope>
    <source>
        <strain evidence="3">cv. Huhao1</strain>
        <tissue evidence="2">Leaf</tissue>
    </source>
</reference>
<dbReference type="InterPro" id="IPR036291">
    <property type="entry name" value="NAD(P)-bd_dom_sf"/>
</dbReference>
<dbReference type="Pfam" id="PF13561">
    <property type="entry name" value="adh_short_C2"/>
    <property type="match status" value="1"/>
</dbReference>
<dbReference type="InterPro" id="IPR002347">
    <property type="entry name" value="SDR_fam"/>
</dbReference>
<proteinExistence type="inferred from homology"/>
<sequence>MAEVSTHALKLAGKISIVTGGASGIGEATARLFASNGAFVVIADIQDELGQKVSNSIGPQHCTYFHCDISSEDDVISLINFTIEKYGCLDITFSNAGIVSTCKQTVLDLDLTQFDKLFAINTRGTAACVKHAARAMVNHHVKGSIICTTSVVASKGASMQTDYVMSKHAVLGLVRSASKQLGVYGIRVNCVSPSAVVTGISSMSPEEIEKTKKVCEGLSSLKGARLSVEDVAEAVVFLASDGSKFVTGHELVVDGGLTKLPDEDDLKMYNC</sequence>
<dbReference type="EMBL" id="PKPP01017364">
    <property type="protein sequence ID" value="PWA37021.1"/>
    <property type="molecule type" value="Genomic_DNA"/>
</dbReference>
<dbReference type="PROSITE" id="PS00061">
    <property type="entry name" value="ADH_SHORT"/>
    <property type="match status" value="1"/>
</dbReference>
<dbReference type="PANTHER" id="PTHR42820">
    <property type="entry name" value="SHORT-CHAIN DEHYDROGENASE REDUCTASE"/>
    <property type="match status" value="1"/>
</dbReference>
<evidence type="ECO:0000313" key="2">
    <source>
        <dbReference type="EMBL" id="PWA37021.1"/>
    </source>
</evidence>
<evidence type="ECO:0000256" key="1">
    <source>
        <dbReference type="ARBA" id="ARBA00006484"/>
    </source>
</evidence>
<dbReference type="InterPro" id="IPR020904">
    <property type="entry name" value="Sc_DH/Rdtase_CS"/>
</dbReference>
<keyword evidence="3" id="KW-1185">Reference proteome</keyword>
<gene>
    <name evidence="2" type="ORF">CTI12_AA594070</name>
</gene>
<dbReference type="PRINTS" id="PR00081">
    <property type="entry name" value="GDHRDH"/>
</dbReference>
<accession>A0A2U1KJX5</accession>
<dbReference type="FunFam" id="3.40.50.720:FF:000084">
    <property type="entry name" value="Short-chain dehydrogenase reductase"/>
    <property type="match status" value="1"/>
</dbReference>
<dbReference type="PRINTS" id="PR00080">
    <property type="entry name" value="SDRFAMILY"/>
</dbReference>
<dbReference type="OrthoDB" id="294295at2759"/>
<dbReference type="STRING" id="35608.A0A2U1KJX5"/>
<dbReference type="SUPFAM" id="SSF51735">
    <property type="entry name" value="NAD(P)-binding Rossmann-fold domains"/>
    <property type="match status" value="1"/>
</dbReference>
<comment type="similarity">
    <text evidence="1">Belongs to the short-chain dehydrogenases/reductases (SDR) family.</text>
</comment>
<dbReference type="Gene3D" id="3.40.50.720">
    <property type="entry name" value="NAD(P)-binding Rossmann-like Domain"/>
    <property type="match status" value="1"/>
</dbReference>
<dbReference type="Proteomes" id="UP000245207">
    <property type="component" value="Unassembled WGS sequence"/>
</dbReference>
<dbReference type="GO" id="GO:0016616">
    <property type="term" value="F:oxidoreductase activity, acting on the CH-OH group of donors, NAD or NADP as acceptor"/>
    <property type="evidence" value="ECO:0007669"/>
    <property type="project" value="UniProtKB-ARBA"/>
</dbReference>